<gene>
    <name evidence="1" type="ORF">B7P43_G07076</name>
</gene>
<proteinExistence type="predicted"/>
<sequence length="152" mass="17716">MLNRIVTWDESWVHHYQPESKCASVQWKHSNSPSTIKFKVTSTSSAGKVMFTVFLVSSECCEVLLKLRDAIRRKRPRKLARGVLLHHASARPHTARAAQKRIQELQWELLEHPPYIPELVRSDFRLFGPLKNHLGCKRFADGEVETEMRNWL</sequence>
<protein>
    <recommendedName>
        <fullName evidence="3">Histone-lysine N-methyltransferase SETMAR</fullName>
    </recommendedName>
</protein>
<reference evidence="1 2" key="1">
    <citation type="submission" date="2017-12" db="EMBL/GenBank/DDBJ databases">
        <title>Hemimetabolous genomes reveal molecular basis of termite eusociality.</title>
        <authorList>
            <person name="Harrison M.C."/>
            <person name="Jongepier E."/>
            <person name="Robertson H.M."/>
            <person name="Arning N."/>
            <person name="Bitard-Feildel T."/>
            <person name="Chao H."/>
            <person name="Childers C.P."/>
            <person name="Dinh H."/>
            <person name="Doddapaneni H."/>
            <person name="Dugan S."/>
            <person name="Gowin J."/>
            <person name="Greiner C."/>
            <person name="Han Y."/>
            <person name="Hu H."/>
            <person name="Hughes D.S.T."/>
            <person name="Huylmans A.-K."/>
            <person name="Kemena C."/>
            <person name="Kremer L.P.M."/>
            <person name="Lee S.L."/>
            <person name="Lopez-Ezquerra A."/>
            <person name="Mallet L."/>
            <person name="Monroy-Kuhn J.M."/>
            <person name="Moser A."/>
            <person name="Murali S.C."/>
            <person name="Muzny D.M."/>
            <person name="Otani S."/>
            <person name="Piulachs M.-D."/>
            <person name="Poelchau M."/>
            <person name="Qu J."/>
            <person name="Schaub F."/>
            <person name="Wada-Katsumata A."/>
            <person name="Worley K.C."/>
            <person name="Xie Q."/>
            <person name="Ylla G."/>
            <person name="Poulsen M."/>
            <person name="Gibbs R.A."/>
            <person name="Schal C."/>
            <person name="Richards S."/>
            <person name="Belles X."/>
            <person name="Korb J."/>
            <person name="Bornberg-Bauer E."/>
        </authorList>
    </citation>
    <scope>NUCLEOTIDE SEQUENCE [LARGE SCALE GENOMIC DNA]</scope>
    <source>
        <tissue evidence="1">Whole body</tissue>
    </source>
</reference>
<dbReference type="Gene3D" id="3.30.420.10">
    <property type="entry name" value="Ribonuclease H-like superfamily/Ribonuclease H"/>
    <property type="match status" value="1"/>
</dbReference>
<evidence type="ECO:0008006" key="3">
    <source>
        <dbReference type="Google" id="ProtNLM"/>
    </source>
</evidence>
<dbReference type="InParanoid" id="A0A2J7RHC4"/>
<dbReference type="PANTHER" id="PTHR46060:SF1">
    <property type="entry name" value="MARINER MOS1 TRANSPOSASE-LIKE PROTEIN"/>
    <property type="match status" value="1"/>
</dbReference>
<comment type="caution">
    <text evidence="1">The sequence shown here is derived from an EMBL/GenBank/DDBJ whole genome shotgun (WGS) entry which is preliminary data.</text>
</comment>
<evidence type="ECO:0000313" key="2">
    <source>
        <dbReference type="Proteomes" id="UP000235965"/>
    </source>
</evidence>
<organism evidence="1 2">
    <name type="scientific">Cryptotermes secundus</name>
    <dbReference type="NCBI Taxonomy" id="105785"/>
    <lineage>
        <taxon>Eukaryota</taxon>
        <taxon>Metazoa</taxon>
        <taxon>Ecdysozoa</taxon>
        <taxon>Arthropoda</taxon>
        <taxon>Hexapoda</taxon>
        <taxon>Insecta</taxon>
        <taxon>Pterygota</taxon>
        <taxon>Neoptera</taxon>
        <taxon>Polyneoptera</taxon>
        <taxon>Dictyoptera</taxon>
        <taxon>Blattodea</taxon>
        <taxon>Blattoidea</taxon>
        <taxon>Termitoidae</taxon>
        <taxon>Kalotermitidae</taxon>
        <taxon>Cryptotermitinae</taxon>
        <taxon>Cryptotermes</taxon>
    </lineage>
</organism>
<name>A0A2J7RHC4_9NEOP</name>
<dbReference type="GO" id="GO:0003676">
    <property type="term" value="F:nucleic acid binding"/>
    <property type="evidence" value="ECO:0007669"/>
    <property type="project" value="InterPro"/>
</dbReference>
<dbReference type="PANTHER" id="PTHR46060">
    <property type="entry name" value="MARINER MOS1 TRANSPOSASE-LIKE PROTEIN"/>
    <property type="match status" value="1"/>
</dbReference>
<dbReference type="InterPro" id="IPR036397">
    <property type="entry name" value="RNaseH_sf"/>
</dbReference>
<accession>A0A2J7RHC4</accession>
<dbReference type="EMBL" id="NEVH01003744">
    <property type="protein sequence ID" value="PNF40231.1"/>
    <property type="molecule type" value="Genomic_DNA"/>
</dbReference>
<dbReference type="AlphaFoldDB" id="A0A2J7RHC4"/>
<keyword evidence="2" id="KW-1185">Reference proteome</keyword>
<dbReference type="InterPro" id="IPR052709">
    <property type="entry name" value="Transposase-MT_Hybrid"/>
</dbReference>
<evidence type="ECO:0000313" key="1">
    <source>
        <dbReference type="EMBL" id="PNF40231.1"/>
    </source>
</evidence>
<dbReference type="STRING" id="105785.A0A2J7RHC4"/>
<dbReference type="Proteomes" id="UP000235965">
    <property type="component" value="Unassembled WGS sequence"/>
</dbReference>